<dbReference type="InterPro" id="IPR036412">
    <property type="entry name" value="HAD-like_sf"/>
</dbReference>
<accession>A0AAN8V7R8</accession>
<comment type="cofactor">
    <cofactor evidence="1">
        <name>Mg(2+)</name>
        <dbReference type="ChEBI" id="CHEBI:18420"/>
    </cofactor>
</comment>
<feature type="compositionally biased region" description="Basic and acidic residues" evidence="6">
    <location>
        <begin position="22"/>
        <end position="35"/>
    </location>
</feature>
<evidence type="ECO:0000313" key="7">
    <source>
        <dbReference type="EMBL" id="KAK6925106.1"/>
    </source>
</evidence>
<evidence type="ECO:0000256" key="1">
    <source>
        <dbReference type="ARBA" id="ARBA00001946"/>
    </source>
</evidence>
<dbReference type="GO" id="GO:0006564">
    <property type="term" value="P:L-serine biosynthetic process"/>
    <property type="evidence" value="ECO:0007669"/>
    <property type="project" value="TreeGrafter"/>
</dbReference>
<evidence type="ECO:0000256" key="2">
    <source>
        <dbReference type="ARBA" id="ARBA00022605"/>
    </source>
</evidence>
<dbReference type="PANTHER" id="PTHR43344:SF2">
    <property type="entry name" value="PHOSPHOSERINE PHOSPHATASE"/>
    <property type="match status" value="1"/>
</dbReference>
<evidence type="ECO:0000256" key="3">
    <source>
        <dbReference type="ARBA" id="ARBA00022723"/>
    </source>
</evidence>
<keyword evidence="4" id="KW-0378">Hydrolase</keyword>
<protein>
    <recommendedName>
        <fullName evidence="9">Phosphoserine phosphatase</fullName>
    </recommendedName>
</protein>
<dbReference type="GO" id="GO:0000287">
    <property type="term" value="F:magnesium ion binding"/>
    <property type="evidence" value="ECO:0007669"/>
    <property type="project" value="TreeGrafter"/>
</dbReference>
<dbReference type="SUPFAM" id="SSF56784">
    <property type="entry name" value="HAD-like"/>
    <property type="match status" value="1"/>
</dbReference>
<dbReference type="AlphaFoldDB" id="A0AAN8V7R8"/>
<gene>
    <name evidence="7" type="ORF">RJ641_009432</name>
</gene>
<proteinExistence type="predicted"/>
<sequence>MYLTHSIRTEIEGKKRDKRSKQHTDRRDREQKNHISDQYFYLQMQMKTVSSNRQPNKVSIDLMEALVNARITPVRTYKGQDYSIQRSFVPTFSKKLFRGPLGMMSHPKSLNSVAASIQPLKTSGPTHFDNTLPSKEVLEIWQTADAVCFDVDSTVCMDEGIDELAEFCGAGKAVAEWTARAMSGSIPFEEALAARLSLFNPSLSQIQEFLKRPPSICALHGLTTFFGKYY</sequence>
<dbReference type="GO" id="GO:0036424">
    <property type="term" value="F:L-phosphoserine phosphatase activity"/>
    <property type="evidence" value="ECO:0007669"/>
    <property type="project" value="TreeGrafter"/>
</dbReference>
<dbReference type="FunFam" id="1.10.150.210:FF:000003">
    <property type="entry name" value="Phosphoserine phosphatase SerB"/>
    <property type="match status" value="1"/>
</dbReference>
<name>A0AAN8V7R8_9MAGN</name>
<dbReference type="FunFam" id="3.40.50.1000:FF:000114">
    <property type="entry name" value="Phosphoserine phosphatase, chloroplastic"/>
    <property type="match status" value="1"/>
</dbReference>
<evidence type="ECO:0000256" key="4">
    <source>
        <dbReference type="ARBA" id="ARBA00022801"/>
    </source>
</evidence>
<keyword evidence="3" id="KW-0479">Metal-binding</keyword>
<keyword evidence="2" id="KW-0028">Amino-acid biosynthesis</keyword>
<dbReference type="Gene3D" id="1.10.150.210">
    <property type="entry name" value="Phosphoserine phosphatase, domain 2"/>
    <property type="match status" value="1"/>
</dbReference>
<evidence type="ECO:0000313" key="8">
    <source>
        <dbReference type="Proteomes" id="UP001370490"/>
    </source>
</evidence>
<feature type="region of interest" description="Disordered" evidence="6">
    <location>
        <begin position="1"/>
        <end position="35"/>
    </location>
</feature>
<dbReference type="PANTHER" id="PTHR43344">
    <property type="entry name" value="PHOSPHOSERINE PHOSPHATASE"/>
    <property type="match status" value="1"/>
</dbReference>
<dbReference type="Proteomes" id="UP001370490">
    <property type="component" value="Unassembled WGS sequence"/>
</dbReference>
<keyword evidence="5" id="KW-0460">Magnesium</keyword>
<organism evidence="7 8">
    <name type="scientific">Dillenia turbinata</name>
    <dbReference type="NCBI Taxonomy" id="194707"/>
    <lineage>
        <taxon>Eukaryota</taxon>
        <taxon>Viridiplantae</taxon>
        <taxon>Streptophyta</taxon>
        <taxon>Embryophyta</taxon>
        <taxon>Tracheophyta</taxon>
        <taxon>Spermatophyta</taxon>
        <taxon>Magnoliopsida</taxon>
        <taxon>eudicotyledons</taxon>
        <taxon>Gunneridae</taxon>
        <taxon>Pentapetalae</taxon>
        <taxon>Dilleniales</taxon>
        <taxon>Dilleniaceae</taxon>
        <taxon>Dillenia</taxon>
    </lineage>
</organism>
<dbReference type="EMBL" id="JBAMMX010000016">
    <property type="protein sequence ID" value="KAK6925106.1"/>
    <property type="molecule type" value="Genomic_DNA"/>
</dbReference>
<dbReference type="GO" id="GO:0009507">
    <property type="term" value="C:chloroplast"/>
    <property type="evidence" value="ECO:0007669"/>
    <property type="project" value="TreeGrafter"/>
</dbReference>
<reference evidence="7 8" key="1">
    <citation type="submission" date="2023-12" db="EMBL/GenBank/DDBJ databases">
        <title>A high-quality genome assembly for Dillenia turbinata (Dilleniales).</title>
        <authorList>
            <person name="Chanderbali A."/>
        </authorList>
    </citation>
    <scope>NUCLEOTIDE SEQUENCE [LARGE SCALE GENOMIC DNA]</scope>
    <source>
        <strain evidence="7">LSX21</strain>
        <tissue evidence="7">Leaf</tissue>
    </source>
</reference>
<evidence type="ECO:0000256" key="6">
    <source>
        <dbReference type="SAM" id="MobiDB-lite"/>
    </source>
</evidence>
<evidence type="ECO:0000256" key="5">
    <source>
        <dbReference type="ARBA" id="ARBA00022842"/>
    </source>
</evidence>
<evidence type="ECO:0008006" key="9">
    <source>
        <dbReference type="Google" id="ProtNLM"/>
    </source>
</evidence>
<comment type="caution">
    <text evidence="7">The sequence shown here is derived from an EMBL/GenBank/DDBJ whole genome shotgun (WGS) entry which is preliminary data.</text>
</comment>
<keyword evidence="8" id="KW-1185">Reference proteome</keyword>
<dbReference type="InterPro" id="IPR050582">
    <property type="entry name" value="HAD-like_SerB"/>
</dbReference>